<dbReference type="GO" id="GO:0017150">
    <property type="term" value="F:tRNA dihydrouridine synthase activity"/>
    <property type="evidence" value="ECO:0007669"/>
    <property type="project" value="InterPro"/>
</dbReference>
<evidence type="ECO:0000256" key="9">
    <source>
        <dbReference type="ARBA" id="ARBA00038313"/>
    </source>
</evidence>
<evidence type="ECO:0000313" key="18">
    <source>
        <dbReference type="EMBL" id="CAG8474507.1"/>
    </source>
</evidence>
<dbReference type="EC" id="1.3.1.88" evidence="10"/>
<reference evidence="18" key="1">
    <citation type="submission" date="2021-06" db="EMBL/GenBank/DDBJ databases">
        <authorList>
            <person name="Kallberg Y."/>
            <person name="Tangrot J."/>
            <person name="Rosling A."/>
        </authorList>
    </citation>
    <scope>NUCLEOTIDE SEQUENCE</scope>
    <source>
        <strain evidence="18">FL966</strain>
    </source>
</reference>
<dbReference type="CDD" id="cd02801">
    <property type="entry name" value="DUS_like_FMN"/>
    <property type="match status" value="1"/>
</dbReference>
<dbReference type="InterPro" id="IPR013785">
    <property type="entry name" value="Aldolase_TIM"/>
</dbReference>
<comment type="catalytic activity">
    <reaction evidence="16">
        <text>5,6-dihydrouridine(17) in tRNA + NADP(+) = uridine(17) in tRNA + NADPH + H(+)</text>
        <dbReference type="Rhea" id="RHEA:53368"/>
        <dbReference type="Rhea" id="RHEA-COMP:13541"/>
        <dbReference type="Rhea" id="RHEA-COMP:13542"/>
        <dbReference type="ChEBI" id="CHEBI:15378"/>
        <dbReference type="ChEBI" id="CHEBI:57783"/>
        <dbReference type="ChEBI" id="CHEBI:58349"/>
        <dbReference type="ChEBI" id="CHEBI:65315"/>
        <dbReference type="ChEBI" id="CHEBI:74443"/>
        <dbReference type="EC" id="1.3.1.88"/>
    </reaction>
    <physiologicalReaction direction="right-to-left" evidence="16">
        <dbReference type="Rhea" id="RHEA:53370"/>
    </physiologicalReaction>
</comment>
<keyword evidence="6" id="KW-0521">NADP</keyword>
<keyword evidence="7" id="KW-0560">Oxidoreductase</keyword>
<dbReference type="GO" id="GO:0006397">
    <property type="term" value="P:mRNA processing"/>
    <property type="evidence" value="ECO:0007669"/>
    <property type="project" value="UniProtKB-KW"/>
</dbReference>
<dbReference type="InterPro" id="IPR035587">
    <property type="entry name" value="DUS-like_FMN-bd"/>
</dbReference>
<dbReference type="Gene3D" id="3.20.20.70">
    <property type="entry name" value="Aldolase class I"/>
    <property type="match status" value="1"/>
</dbReference>
<keyword evidence="2" id="KW-0285">Flavoprotein</keyword>
<evidence type="ECO:0000259" key="17">
    <source>
        <dbReference type="Pfam" id="PF01207"/>
    </source>
</evidence>
<sequence>MSQRRKLQGFEFYQTVLKNAKYFLAPMVDQSEYAWRILSRRYGAQVCYTPMVHAKMFCDEKNHQYRSDVWSTGANDRPLIVQDQCDAVDLNLGCPQHIAKRGHYGAFLQDEWDLIYKLINILHENLSVPVTAKIRIFPEVEKTIKYAKMIESAGAQLLTVHGRIRDQKGHNSALADWEQISQVKKALNIPVIANGNILYFEDIERCINITGVDGVMSAEGNLYNPGIFSDSNLPTWQLANEYLDICRTVPTKIGYIRAHLFKIYRPALPFHVDLREQLAKVTTFEEICAISNELQSRLMKTVASHVYDSAIENDVNGYKIFPHWICQPYIRSPTLGNPNYDGMKKKIEND</sequence>
<comment type="catalytic activity">
    <reaction evidence="14">
        <text>5,6-dihydrouridine(16) in tRNA + NAD(+) = uridine(16) in tRNA + NADH + H(+)</text>
        <dbReference type="Rhea" id="RHEA:53380"/>
        <dbReference type="Rhea" id="RHEA-COMP:13543"/>
        <dbReference type="Rhea" id="RHEA-COMP:13544"/>
        <dbReference type="ChEBI" id="CHEBI:15378"/>
        <dbReference type="ChEBI" id="CHEBI:57540"/>
        <dbReference type="ChEBI" id="CHEBI:57945"/>
        <dbReference type="ChEBI" id="CHEBI:65315"/>
        <dbReference type="ChEBI" id="CHEBI:74443"/>
        <dbReference type="EC" id="1.3.1.88"/>
    </reaction>
    <physiologicalReaction direction="right-to-left" evidence="14">
        <dbReference type="Rhea" id="RHEA:53382"/>
    </physiologicalReaction>
</comment>
<dbReference type="InterPro" id="IPR018517">
    <property type="entry name" value="tRNA_hU_synthase_CS"/>
</dbReference>
<evidence type="ECO:0000256" key="2">
    <source>
        <dbReference type="ARBA" id="ARBA00022630"/>
    </source>
</evidence>
<dbReference type="SUPFAM" id="SSF51395">
    <property type="entry name" value="FMN-linked oxidoreductases"/>
    <property type="match status" value="1"/>
</dbReference>
<proteinExistence type="inferred from homology"/>
<evidence type="ECO:0000256" key="8">
    <source>
        <dbReference type="ARBA" id="ARBA00023027"/>
    </source>
</evidence>
<evidence type="ECO:0000256" key="7">
    <source>
        <dbReference type="ARBA" id="ARBA00023002"/>
    </source>
</evidence>
<keyword evidence="4" id="KW-0507">mRNA processing</keyword>
<comment type="catalytic activity">
    <reaction evidence="12">
        <text>5,6-dihydrouridine(16) in tRNA + NADP(+) = uridine(16) in tRNA + NADPH + H(+)</text>
        <dbReference type="Rhea" id="RHEA:53376"/>
        <dbReference type="Rhea" id="RHEA-COMP:13543"/>
        <dbReference type="Rhea" id="RHEA-COMP:13544"/>
        <dbReference type="ChEBI" id="CHEBI:15378"/>
        <dbReference type="ChEBI" id="CHEBI:57783"/>
        <dbReference type="ChEBI" id="CHEBI:58349"/>
        <dbReference type="ChEBI" id="CHEBI:65315"/>
        <dbReference type="ChEBI" id="CHEBI:74443"/>
        <dbReference type="EC" id="1.3.1.88"/>
    </reaction>
    <physiologicalReaction direction="right-to-left" evidence="12">
        <dbReference type="Rhea" id="RHEA:53378"/>
    </physiologicalReaction>
</comment>
<evidence type="ECO:0000256" key="14">
    <source>
        <dbReference type="ARBA" id="ARBA00048934"/>
    </source>
</evidence>
<dbReference type="OrthoDB" id="272303at2759"/>
<comment type="catalytic activity">
    <reaction evidence="13">
        <text>a 5,6-dihydrouridine in mRNA + NAD(+) = a uridine in mRNA + NADH + H(+)</text>
        <dbReference type="Rhea" id="RHEA:69851"/>
        <dbReference type="Rhea" id="RHEA-COMP:14658"/>
        <dbReference type="Rhea" id="RHEA-COMP:17789"/>
        <dbReference type="ChEBI" id="CHEBI:15378"/>
        <dbReference type="ChEBI" id="CHEBI:57540"/>
        <dbReference type="ChEBI" id="CHEBI:57945"/>
        <dbReference type="ChEBI" id="CHEBI:65315"/>
        <dbReference type="ChEBI" id="CHEBI:74443"/>
    </reaction>
    <physiologicalReaction direction="right-to-left" evidence="13">
        <dbReference type="Rhea" id="RHEA:69853"/>
    </physiologicalReaction>
</comment>
<evidence type="ECO:0000256" key="3">
    <source>
        <dbReference type="ARBA" id="ARBA00022643"/>
    </source>
</evidence>
<comment type="catalytic activity">
    <reaction evidence="15">
        <text>a 5,6-dihydrouridine in mRNA + NADP(+) = a uridine in mRNA + NADPH + H(+)</text>
        <dbReference type="Rhea" id="RHEA:69855"/>
        <dbReference type="Rhea" id="RHEA-COMP:14658"/>
        <dbReference type="Rhea" id="RHEA-COMP:17789"/>
        <dbReference type="ChEBI" id="CHEBI:15378"/>
        <dbReference type="ChEBI" id="CHEBI:57783"/>
        <dbReference type="ChEBI" id="CHEBI:58349"/>
        <dbReference type="ChEBI" id="CHEBI:65315"/>
        <dbReference type="ChEBI" id="CHEBI:74443"/>
    </reaction>
    <physiologicalReaction direction="right-to-left" evidence="15">
        <dbReference type="Rhea" id="RHEA:69857"/>
    </physiologicalReaction>
</comment>
<evidence type="ECO:0000256" key="1">
    <source>
        <dbReference type="ARBA" id="ARBA00001917"/>
    </source>
</evidence>
<dbReference type="AlphaFoldDB" id="A0A9N8Z5M9"/>
<comment type="similarity">
    <text evidence="9">Belongs to the Dus family. Dus1 subfamily.</text>
</comment>
<evidence type="ECO:0000313" key="19">
    <source>
        <dbReference type="Proteomes" id="UP000789759"/>
    </source>
</evidence>
<evidence type="ECO:0000256" key="10">
    <source>
        <dbReference type="ARBA" id="ARBA00038890"/>
    </source>
</evidence>
<organism evidence="18 19">
    <name type="scientific">Cetraspora pellucida</name>
    <dbReference type="NCBI Taxonomy" id="1433469"/>
    <lineage>
        <taxon>Eukaryota</taxon>
        <taxon>Fungi</taxon>
        <taxon>Fungi incertae sedis</taxon>
        <taxon>Mucoromycota</taxon>
        <taxon>Glomeromycotina</taxon>
        <taxon>Glomeromycetes</taxon>
        <taxon>Diversisporales</taxon>
        <taxon>Gigasporaceae</taxon>
        <taxon>Cetraspora</taxon>
    </lineage>
</organism>
<dbReference type="PANTHER" id="PTHR11082:SF5">
    <property type="entry name" value="TRNA-DIHYDROURIDINE(16_17) SYNTHASE [NAD(P)(+)]-LIKE"/>
    <property type="match status" value="1"/>
</dbReference>
<keyword evidence="3" id="KW-0288">FMN</keyword>
<accession>A0A9N8Z5M9</accession>
<feature type="domain" description="DUS-like FMN-binding" evidence="17">
    <location>
        <begin position="24"/>
        <end position="293"/>
    </location>
</feature>
<evidence type="ECO:0000256" key="15">
    <source>
        <dbReference type="ARBA" id="ARBA00049447"/>
    </source>
</evidence>
<dbReference type="PROSITE" id="PS01136">
    <property type="entry name" value="UPF0034"/>
    <property type="match status" value="1"/>
</dbReference>
<evidence type="ECO:0000256" key="6">
    <source>
        <dbReference type="ARBA" id="ARBA00022857"/>
    </source>
</evidence>
<name>A0A9N8Z5M9_9GLOM</name>
<protein>
    <recommendedName>
        <fullName evidence="10">tRNA-dihydrouridine(16/17) synthase [NAD(P)(+)]</fullName>
        <ecNumber evidence="10">1.3.1.88</ecNumber>
    </recommendedName>
</protein>
<comment type="catalytic activity">
    <reaction evidence="11">
        <text>5,6-dihydrouridine(17) in tRNA + NAD(+) = uridine(17) in tRNA + NADH + H(+)</text>
        <dbReference type="Rhea" id="RHEA:53372"/>
        <dbReference type="Rhea" id="RHEA-COMP:13541"/>
        <dbReference type="Rhea" id="RHEA-COMP:13542"/>
        <dbReference type="ChEBI" id="CHEBI:15378"/>
        <dbReference type="ChEBI" id="CHEBI:57540"/>
        <dbReference type="ChEBI" id="CHEBI:57945"/>
        <dbReference type="ChEBI" id="CHEBI:65315"/>
        <dbReference type="ChEBI" id="CHEBI:74443"/>
        <dbReference type="EC" id="1.3.1.88"/>
    </reaction>
    <physiologicalReaction direction="right-to-left" evidence="11">
        <dbReference type="Rhea" id="RHEA:53374"/>
    </physiologicalReaction>
</comment>
<keyword evidence="8" id="KW-0520">NAD</keyword>
<comment type="caution">
    <text evidence="18">The sequence shown here is derived from an EMBL/GenBank/DDBJ whole genome shotgun (WGS) entry which is preliminary data.</text>
</comment>
<dbReference type="GO" id="GO:0050660">
    <property type="term" value="F:flavin adenine dinucleotide binding"/>
    <property type="evidence" value="ECO:0007669"/>
    <property type="project" value="InterPro"/>
</dbReference>
<evidence type="ECO:0000256" key="5">
    <source>
        <dbReference type="ARBA" id="ARBA00022694"/>
    </source>
</evidence>
<evidence type="ECO:0000256" key="4">
    <source>
        <dbReference type="ARBA" id="ARBA00022664"/>
    </source>
</evidence>
<dbReference type="Pfam" id="PF01207">
    <property type="entry name" value="Dus"/>
    <property type="match status" value="1"/>
</dbReference>
<keyword evidence="5" id="KW-0819">tRNA processing</keyword>
<evidence type="ECO:0000256" key="11">
    <source>
        <dbReference type="ARBA" id="ARBA00047287"/>
    </source>
</evidence>
<evidence type="ECO:0000256" key="12">
    <source>
        <dbReference type="ARBA" id="ARBA00047652"/>
    </source>
</evidence>
<comment type="cofactor">
    <cofactor evidence="1">
        <name>FMN</name>
        <dbReference type="ChEBI" id="CHEBI:58210"/>
    </cofactor>
</comment>
<dbReference type="PANTHER" id="PTHR11082">
    <property type="entry name" value="TRNA-DIHYDROURIDINE SYNTHASE"/>
    <property type="match status" value="1"/>
</dbReference>
<gene>
    <name evidence="18" type="ORF">CPELLU_LOCUS1232</name>
</gene>
<keyword evidence="19" id="KW-1185">Reference proteome</keyword>
<dbReference type="EMBL" id="CAJVQA010000434">
    <property type="protein sequence ID" value="CAG8474507.1"/>
    <property type="molecule type" value="Genomic_DNA"/>
</dbReference>
<dbReference type="Proteomes" id="UP000789759">
    <property type="component" value="Unassembled WGS sequence"/>
</dbReference>
<evidence type="ECO:0000256" key="13">
    <source>
        <dbReference type="ARBA" id="ARBA00048342"/>
    </source>
</evidence>
<evidence type="ECO:0000256" key="16">
    <source>
        <dbReference type="ARBA" id="ARBA00049467"/>
    </source>
</evidence>